<evidence type="ECO:0000256" key="2">
    <source>
        <dbReference type="ARBA" id="ARBA00023125"/>
    </source>
</evidence>
<dbReference type="SMART" id="SM00530">
    <property type="entry name" value="HTH_XRE"/>
    <property type="match status" value="1"/>
</dbReference>
<reference evidence="6" key="1">
    <citation type="journal article" date="2018" name="Front. Microbiol.">
        <title>Genome-Based Analysis Reveals the Taxonomy and Diversity of the Family Idiomarinaceae.</title>
        <authorList>
            <person name="Liu Y."/>
            <person name="Lai Q."/>
            <person name="Shao Z."/>
        </authorList>
    </citation>
    <scope>NUCLEOTIDE SEQUENCE [LARGE SCALE GENOMIC DNA]</scope>
    <source>
        <strain evidence="6">SN-14</strain>
    </source>
</reference>
<keyword evidence="1" id="KW-0805">Transcription regulation</keyword>
<comment type="caution">
    <text evidence="5">The sequence shown here is derived from an EMBL/GenBank/DDBJ whole genome shotgun (WGS) entry which is preliminary data.</text>
</comment>
<dbReference type="PROSITE" id="PS50943">
    <property type="entry name" value="HTH_CROC1"/>
    <property type="match status" value="1"/>
</dbReference>
<dbReference type="PANTHER" id="PTHR40661:SF3">
    <property type="entry name" value="FELS-1 PROPHAGE TRANSCRIPTIONAL REGULATOR"/>
    <property type="match status" value="1"/>
</dbReference>
<sequence length="285" mass="32366">MHNVSVLKELGFGERLKKARNHLKMSQTELAKTADMSLRGYQSNERGESTPSAIILKALADYGISPLWILTGNGEMLLNSKTKDIYKRTEESKIESRDIVEAFSLIFANLTEQNISQSRVDEIQELYEQMEVQNNAAFYTFIHELTRPFKSFYLLPVINPKDESAFHSFGSDLNLYEFHPVRRSWVANKKLNPEHLKAVFPSDDAMAPTINQGEIAIIDDRAALSGSGLYALSFQDKIVIRRVEQRIRGLVIMTDSEHYSNEVLSDDDAKKVSVLGRVVRIDSYS</sequence>
<keyword evidence="2" id="KW-0238">DNA-binding</keyword>
<evidence type="ECO:0000256" key="3">
    <source>
        <dbReference type="ARBA" id="ARBA00023163"/>
    </source>
</evidence>
<dbReference type="EMBL" id="PIPS01000001">
    <property type="protein sequence ID" value="RUO44943.1"/>
    <property type="molecule type" value="Genomic_DNA"/>
</dbReference>
<organism evidence="5 6">
    <name type="scientific">Idiomarina aquatica</name>
    <dbReference type="NCBI Taxonomy" id="1327752"/>
    <lineage>
        <taxon>Bacteria</taxon>
        <taxon>Pseudomonadati</taxon>
        <taxon>Pseudomonadota</taxon>
        <taxon>Gammaproteobacteria</taxon>
        <taxon>Alteromonadales</taxon>
        <taxon>Idiomarinaceae</taxon>
        <taxon>Idiomarina</taxon>
    </lineage>
</organism>
<accession>A0AA94JDS9</accession>
<keyword evidence="3" id="KW-0804">Transcription</keyword>
<evidence type="ECO:0000313" key="5">
    <source>
        <dbReference type="EMBL" id="RUO44943.1"/>
    </source>
</evidence>
<keyword evidence="6" id="KW-1185">Reference proteome</keyword>
<name>A0AA94JDS9_9GAMM</name>
<proteinExistence type="predicted"/>
<evidence type="ECO:0000313" key="6">
    <source>
        <dbReference type="Proteomes" id="UP000286680"/>
    </source>
</evidence>
<dbReference type="InterPro" id="IPR001387">
    <property type="entry name" value="Cro/C1-type_HTH"/>
</dbReference>
<dbReference type="GO" id="GO:0003677">
    <property type="term" value="F:DNA binding"/>
    <property type="evidence" value="ECO:0007669"/>
    <property type="project" value="UniProtKB-KW"/>
</dbReference>
<dbReference type="SUPFAM" id="SSF51306">
    <property type="entry name" value="LexA/Signal peptidase"/>
    <property type="match status" value="1"/>
</dbReference>
<evidence type="ECO:0000259" key="4">
    <source>
        <dbReference type="PROSITE" id="PS50943"/>
    </source>
</evidence>
<dbReference type="AlphaFoldDB" id="A0AA94JDS9"/>
<dbReference type="Gene3D" id="2.10.109.10">
    <property type="entry name" value="Umud Fragment, subunit A"/>
    <property type="match status" value="1"/>
</dbReference>
<dbReference type="InterPro" id="IPR015927">
    <property type="entry name" value="Peptidase_S24_S26A/B/C"/>
</dbReference>
<dbReference type="PANTHER" id="PTHR40661">
    <property type="match status" value="1"/>
</dbReference>
<dbReference type="Gene3D" id="1.10.260.40">
    <property type="entry name" value="lambda repressor-like DNA-binding domains"/>
    <property type="match status" value="1"/>
</dbReference>
<evidence type="ECO:0000256" key="1">
    <source>
        <dbReference type="ARBA" id="ARBA00023015"/>
    </source>
</evidence>
<dbReference type="Pfam" id="PF00717">
    <property type="entry name" value="Peptidase_S24"/>
    <property type="match status" value="1"/>
</dbReference>
<dbReference type="Proteomes" id="UP000286680">
    <property type="component" value="Unassembled WGS sequence"/>
</dbReference>
<dbReference type="CDD" id="cd06529">
    <property type="entry name" value="S24_LexA-like"/>
    <property type="match status" value="1"/>
</dbReference>
<dbReference type="RefSeq" id="WP_126819305.1">
    <property type="nucleotide sequence ID" value="NZ_PIPS01000001.1"/>
</dbReference>
<protein>
    <recommendedName>
        <fullName evidence="4">HTH cro/C1-type domain-containing protein</fullName>
    </recommendedName>
</protein>
<dbReference type="CDD" id="cd00093">
    <property type="entry name" value="HTH_XRE"/>
    <property type="match status" value="1"/>
</dbReference>
<dbReference type="InterPro" id="IPR039418">
    <property type="entry name" value="LexA-like"/>
</dbReference>
<dbReference type="InterPro" id="IPR036286">
    <property type="entry name" value="LexA/Signal_pep-like_sf"/>
</dbReference>
<dbReference type="SUPFAM" id="SSF47413">
    <property type="entry name" value="lambda repressor-like DNA-binding domains"/>
    <property type="match status" value="1"/>
</dbReference>
<gene>
    <name evidence="5" type="ORF">CWE23_02635</name>
</gene>
<dbReference type="Pfam" id="PF01381">
    <property type="entry name" value="HTH_3"/>
    <property type="match status" value="1"/>
</dbReference>
<feature type="domain" description="HTH cro/C1-type" evidence="4">
    <location>
        <begin position="16"/>
        <end position="69"/>
    </location>
</feature>
<dbReference type="InterPro" id="IPR010982">
    <property type="entry name" value="Lambda_DNA-bd_dom_sf"/>
</dbReference>